<organism evidence="8 9">
    <name type="scientific">Pseudanabaena catenata USMAC16</name>
    <dbReference type="NCBI Taxonomy" id="1855837"/>
    <lineage>
        <taxon>Bacteria</taxon>
        <taxon>Bacillati</taxon>
        <taxon>Cyanobacteriota</taxon>
        <taxon>Cyanophyceae</taxon>
        <taxon>Pseudanabaenales</taxon>
        <taxon>Pseudanabaenaceae</taxon>
        <taxon>Pseudanabaena</taxon>
    </lineage>
</organism>
<comment type="subcellular location">
    <subcellularLocation>
        <location evidence="1">Cell membrane</location>
        <topology evidence="1">Multi-pass membrane protein</topology>
    </subcellularLocation>
</comment>
<proteinExistence type="predicted"/>
<dbReference type="Pfam" id="PF01292">
    <property type="entry name" value="Ni_hydr_CYTB"/>
    <property type="match status" value="1"/>
</dbReference>
<accession>A0A9X4MAI9</accession>
<feature type="transmembrane region" description="Helical" evidence="6">
    <location>
        <begin position="194"/>
        <end position="213"/>
    </location>
</feature>
<dbReference type="GO" id="GO:0022904">
    <property type="term" value="P:respiratory electron transport chain"/>
    <property type="evidence" value="ECO:0007669"/>
    <property type="project" value="InterPro"/>
</dbReference>
<dbReference type="GO" id="GO:0009055">
    <property type="term" value="F:electron transfer activity"/>
    <property type="evidence" value="ECO:0007669"/>
    <property type="project" value="InterPro"/>
</dbReference>
<name>A0A9X4MAI9_9CYAN</name>
<dbReference type="Proteomes" id="UP001152872">
    <property type="component" value="Unassembled WGS sequence"/>
</dbReference>
<evidence type="ECO:0000313" key="8">
    <source>
        <dbReference type="EMBL" id="MDG3497046.1"/>
    </source>
</evidence>
<dbReference type="EMBL" id="VBTY01000268">
    <property type="protein sequence ID" value="MDG3497046.1"/>
    <property type="molecule type" value="Genomic_DNA"/>
</dbReference>
<dbReference type="InterPro" id="IPR011577">
    <property type="entry name" value="Cyt_b561_bac/Ni-Hgenase"/>
</dbReference>
<dbReference type="InterPro" id="IPR051542">
    <property type="entry name" value="Hydrogenase_cytochrome"/>
</dbReference>
<dbReference type="PANTHER" id="PTHR30485:SF1">
    <property type="entry name" value="CYTOCHROME YDHU-RELATED"/>
    <property type="match status" value="1"/>
</dbReference>
<evidence type="ECO:0000256" key="5">
    <source>
        <dbReference type="ARBA" id="ARBA00023136"/>
    </source>
</evidence>
<gene>
    <name evidence="8" type="ORF">FEV09_21125</name>
</gene>
<comment type="caution">
    <text evidence="8">The sequence shown here is derived from an EMBL/GenBank/DDBJ whole genome shotgun (WGS) entry which is preliminary data.</text>
</comment>
<keyword evidence="5 6" id="KW-0472">Membrane</keyword>
<dbReference type="GO" id="GO:0005886">
    <property type="term" value="C:plasma membrane"/>
    <property type="evidence" value="ECO:0007669"/>
    <property type="project" value="UniProtKB-SubCell"/>
</dbReference>
<evidence type="ECO:0000256" key="1">
    <source>
        <dbReference type="ARBA" id="ARBA00004651"/>
    </source>
</evidence>
<evidence type="ECO:0000256" key="3">
    <source>
        <dbReference type="ARBA" id="ARBA00022692"/>
    </source>
</evidence>
<evidence type="ECO:0000259" key="7">
    <source>
        <dbReference type="Pfam" id="PF01292"/>
    </source>
</evidence>
<dbReference type="AlphaFoldDB" id="A0A9X4MAI9"/>
<dbReference type="PANTHER" id="PTHR30485">
    <property type="entry name" value="NI/FE-HYDROGENASE 1 B-TYPE CYTOCHROME SUBUNIT"/>
    <property type="match status" value="1"/>
</dbReference>
<keyword evidence="9" id="KW-1185">Reference proteome</keyword>
<feature type="transmembrane region" description="Helical" evidence="6">
    <location>
        <begin position="100"/>
        <end position="121"/>
    </location>
</feature>
<keyword evidence="2" id="KW-1003">Cell membrane</keyword>
<dbReference type="InterPro" id="IPR016174">
    <property type="entry name" value="Di-haem_cyt_TM"/>
</dbReference>
<evidence type="ECO:0000256" key="2">
    <source>
        <dbReference type="ARBA" id="ARBA00022475"/>
    </source>
</evidence>
<feature type="transmembrane region" description="Helical" evidence="6">
    <location>
        <begin position="50"/>
        <end position="70"/>
    </location>
</feature>
<evidence type="ECO:0000256" key="6">
    <source>
        <dbReference type="SAM" id="Phobius"/>
    </source>
</evidence>
<evidence type="ECO:0000313" key="9">
    <source>
        <dbReference type="Proteomes" id="UP001152872"/>
    </source>
</evidence>
<dbReference type="GO" id="GO:0020037">
    <property type="term" value="F:heme binding"/>
    <property type="evidence" value="ECO:0007669"/>
    <property type="project" value="TreeGrafter"/>
</dbReference>
<keyword evidence="3 6" id="KW-0812">Transmembrane</keyword>
<sequence length="238" mass="27124">MPCVTSFFGLFPRLIRLESKQKPLGIVMRSPTQPTPKAAKIPHQDLPAKIFHWVSLVSLFLMIASGLQIYNANPVFGGREGIHIPPILGLGGWLAGGRHWHFATMWIFALNLLWYGIYVVLTRRWRHRYMSSKDAKALVFSQNNKRKNYAWHRLVYTLLIPILLLSIFTGLGMFKPAQFYWIVDSFGGWDALRITHFMAVPITICLAAIHSQLGRNVGGDRLLDSMFWSDQSALSDQD</sequence>
<dbReference type="Gene3D" id="1.20.950.20">
    <property type="entry name" value="Transmembrane di-heme cytochromes, Chain C"/>
    <property type="match status" value="1"/>
</dbReference>
<reference evidence="8" key="1">
    <citation type="submission" date="2019-05" db="EMBL/GenBank/DDBJ databases">
        <title>Whole genome sequencing of Pseudanabaena catenata USMAC16.</title>
        <authorList>
            <person name="Khan Z."/>
            <person name="Omar W.M."/>
            <person name="Convey P."/>
            <person name="Merican F."/>
            <person name="Najimudin N."/>
        </authorList>
    </citation>
    <scope>NUCLEOTIDE SEQUENCE</scope>
    <source>
        <strain evidence="8">USMAC16</strain>
    </source>
</reference>
<evidence type="ECO:0000256" key="4">
    <source>
        <dbReference type="ARBA" id="ARBA00022989"/>
    </source>
</evidence>
<protein>
    <submittedName>
        <fullName evidence="8">Cytochrome b/b6 domain-containing protein</fullName>
    </submittedName>
</protein>
<feature type="transmembrane region" description="Helical" evidence="6">
    <location>
        <begin position="154"/>
        <end position="174"/>
    </location>
</feature>
<feature type="domain" description="Cytochrome b561 bacterial/Ni-hydrogenase" evidence="7">
    <location>
        <begin position="43"/>
        <end position="210"/>
    </location>
</feature>
<dbReference type="SUPFAM" id="SSF81342">
    <property type="entry name" value="Transmembrane di-heme cytochromes"/>
    <property type="match status" value="1"/>
</dbReference>
<keyword evidence="4 6" id="KW-1133">Transmembrane helix</keyword>